<proteinExistence type="predicted"/>
<dbReference type="EMBL" id="SMOL01000781">
    <property type="protein sequence ID" value="KAB2595911.1"/>
    <property type="molecule type" value="Genomic_DNA"/>
</dbReference>
<gene>
    <name evidence="1" type="ORF">D8674_031361</name>
</gene>
<organism evidence="1 2">
    <name type="scientific">Pyrus ussuriensis x Pyrus communis</name>
    <dbReference type="NCBI Taxonomy" id="2448454"/>
    <lineage>
        <taxon>Eukaryota</taxon>
        <taxon>Viridiplantae</taxon>
        <taxon>Streptophyta</taxon>
        <taxon>Embryophyta</taxon>
        <taxon>Tracheophyta</taxon>
        <taxon>Spermatophyta</taxon>
        <taxon>Magnoliopsida</taxon>
        <taxon>eudicotyledons</taxon>
        <taxon>Gunneridae</taxon>
        <taxon>Pentapetalae</taxon>
        <taxon>rosids</taxon>
        <taxon>fabids</taxon>
        <taxon>Rosales</taxon>
        <taxon>Rosaceae</taxon>
        <taxon>Amygdaloideae</taxon>
        <taxon>Maleae</taxon>
        <taxon>Pyrus</taxon>
    </lineage>
</organism>
<protein>
    <submittedName>
        <fullName evidence="1">Uncharacterized protein</fullName>
    </submittedName>
</protein>
<dbReference type="Proteomes" id="UP000327157">
    <property type="component" value="Chromosome 7"/>
</dbReference>
<reference evidence="2" key="2">
    <citation type="submission" date="2019-10" db="EMBL/GenBank/DDBJ databases">
        <title>A de novo genome assembly of a pear dwarfing rootstock.</title>
        <authorList>
            <person name="Wang F."/>
            <person name="Wang J."/>
            <person name="Li S."/>
            <person name="Zhang Y."/>
            <person name="Fang M."/>
            <person name="Ma L."/>
            <person name="Zhao Y."/>
            <person name="Jiang S."/>
        </authorList>
    </citation>
    <scope>NUCLEOTIDE SEQUENCE [LARGE SCALE GENOMIC DNA]</scope>
</reference>
<dbReference type="AlphaFoldDB" id="A0A5N5F158"/>
<comment type="caution">
    <text evidence="1">The sequence shown here is derived from an EMBL/GenBank/DDBJ whole genome shotgun (WGS) entry which is preliminary data.</text>
</comment>
<reference evidence="1 2" key="3">
    <citation type="submission" date="2019-11" db="EMBL/GenBank/DDBJ databases">
        <title>A de novo genome assembly of a pear dwarfing rootstock.</title>
        <authorList>
            <person name="Wang F."/>
            <person name="Wang J."/>
            <person name="Li S."/>
            <person name="Zhang Y."/>
            <person name="Fang M."/>
            <person name="Ma L."/>
            <person name="Zhao Y."/>
            <person name="Jiang S."/>
        </authorList>
    </citation>
    <scope>NUCLEOTIDE SEQUENCE [LARGE SCALE GENOMIC DNA]</scope>
    <source>
        <strain evidence="1">S2</strain>
        <tissue evidence="1">Leaf</tissue>
    </source>
</reference>
<keyword evidence="2" id="KW-1185">Reference proteome</keyword>
<name>A0A5N5F158_9ROSA</name>
<evidence type="ECO:0000313" key="2">
    <source>
        <dbReference type="Proteomes" id="UP000327157"/>
    </source>
</evidence>
<sequence>MGWLLMMKAVTQGAHQARLTGCGPETKAAARGCEATSLTGAAQVVQGHQGDAIPRTLISLSFLVFPCYNAASSPTLLVVPASNFANHHYLKTLPVIISDQAEAFPLPSLCKQWYPLPQLFQVLLQQVLAVSDEISSKTTPNLCRSCFGTMVRLFLRQFDGV</sequence>
<reference evidence="1 2" key="1">
    <citation type="submission" date="2019-09" db="EMBL/GenBank/DDBJ databases">
        <authorList>
            <person name="Ou C."/>
        </authorList>
    </citation>
    <scope>NUCLEOTIDE SEQUENCE [LARGE SCALE GENOMIC DNA]</scope>
    <source>
        <strain evidence="1">S2</strain>
        <tissue evidence="1">Leaf</tissue>
    </source>
</reference>
<evidence type="ECO:0000313" key="1">
    <source>
        <dbReference type="EMBL" id="KAB2595911.1"/>
    </source>
</evidence>
<accession>A0A5N5F158</accession>